<organism evidence="1 2">
    <name type="scientific">Roseofilum acuticapitatum BLCC-M154</name>
    <dbReference type="NCBI Taxonomy" id="3022444"/>
    <lineage>
        <taxon>Bacteria</taxon>
        <taxon>Bacillati</taxon>
        <taxon>Cyanobacteriota</taxon>
        <taxon>Cyanophyceae</taxon>
        <taxon>Desertifilales</taxon>
        <taxon>Desertifilaceae</taxon>
        <taxon>Roseofilum</taxon>
        <taxon>Roseofilum acuticapitatum</taxon>
    </lineage>
</organism>
<gene>
    <name evidence="1" type="ORF">PMG71_03170</name>
</gene>
<dbReference type="Proteomes" id="UP001235303">
    <property type="component" value="Unassembled WGS sequence"/>
</dbReference>
<dbReference type="PANTHER" id="PTHR15364:SF0">
    <property type="entry name" value="2'-DEOXYNUCLEOSIDE 5'-PHOSPHATE N-HYDROLASE 1"/>
    <property type="match status" value="1"/>
</dbReference>
<reference evidence="1 2" key="1">
    <citation type="submission" date="2023-01" db="EMBL/GenBank/DDBJ databases">
        <title>Novel diversity within Roseofilum (Cyanobacteria; Desertifilaceae) from marine benthic mats with descriptions of four novel species.</title>
        <authorList>
            <person name="Wang Y."/>
            <person name="Berthold D.E."/>
            <person name="Hu J."/>
            <person name="Lefler F.W."/>
            <person name="Laughinghouse H.D. IV."/>
        </authorList>
    </citation>
    <scope>NUCLEOTIDE SEQUENCE [LARGE SCALE GENOMIC DNA]</scope>
    <source>
        <strain evidence="1 2">BLCC-M154</strain>
    </source>
</reference>
<evidence type="ECO:0000313" key="2">
    <source>
        <dbReference type="Proteomes" id="UP001235303"/>
    </source>
</evidence>
<dbReference type="PANTHER" id="PTHR15364">
    <property type="entry name" value="2'-DEOXYNUCLEOSIDE 5'-PHOSPHATE N-HYDROLASE 1"/>
    <property type="match status" value="1"/>
</dbReference>
<dbReference type="InterPro" id="IPR051239">
    <property type="entry name" value="2'-dNMP_N-hydrolase"/>
</dbReference>
<name>A0ABT7ANE9_9CYAN</name>
<dbReference type="SUPFAM" id="SSF52309">
    <property type="entry name" value="N-(deoxy)ribosyltransferase-like"/>
    <property type="match status" value="1"/>
</dbReference>
<dbReference type="Gene3D" id="3.40.50.450">
    <property type="match status" value="1"/>
</dbReference>
<protein>
    <submittedName>
        <fullName evidence="1">Nucleoside 2-deoxyribosyltransferase</fullName>
    </submittedName>
</protein>
<proteinExistence type="predicted"/>
<dbReference type="Pfam" id="PF05014">
    <property type="entry name" value="Nuc_deoxyrib_tr"/>
    <property type="match status" value="1"/>
</dbReference>
<keyword evidence="2" id="KW-1185">Reference proteome</keyword>
<dbReference type="EMBL" id="JAQOSP010000019">
    <property type="protein sequence ID" value="MDJ1168423.1"/>
    <property type="molecule type" value="Genomic_DNA"/>
</dbReference>
<dbReference type="RefSeq" id="WP_283752187.1">
    <property type="nucleotide sequence ID" value="NZ_JAQOSP010000019.1"/>
</dbReference>
<evidence type="ECO:0000313" key="1">
    <source>
        <dbReference type="EMBL" id="MDJ1168423.1"/>
    </source>
</evidence>
<comment type="caution">
    <text evidence="1">The sequence shown here is derived from an EMBL/GenBank/DDBJ whole genome shotgun (WGS) entry which is preliminary data.</text>
</comment>
<sequence length="154" mass="17142">MLNQPSWIYLAAPLFTQAEQEFNAKLAQNLKSAGHTMFLPQEEAKDLTTTEDIFEKCLYGLNHAHLVLVILDGADADSGTCFEVGYAYAKKIPIIGLRTDFRGTGDDGGLNLMLLQSCNHLLLTQRNLPKKIPFNITTISPGEDYFPILLKIIE</sequence>
<accession>A0ABT7ANE9</accession>
<dbReference type="InterPro" id="IPR007710">
    <property type="entry name" value="Nucleoside_deoxyribTrfase"/>
</dbReference>